<dbReference type="RefSeq" id="WP_147667708.1">
    <property type="nucleotide sequence ID" value="NZ_CP120678.1"/>
</dbReference>
<sequence length="99" mass="10465">MLKVTDWSGIFVVLSAMSIFIFILVWVGVKACIGITTTTSFSLAIQTQRDAAGSAAGLLGVVASPLIGLGGEMNAMPMGIILLGINFIALDEQIKHWIK</sequence>
<organism evidence="2 3">
    <name type="scientific">Selenobaculum gibii</name>
    <dbReference type="NCBI Taxonomy" id="3054208"/>
    <lineage>
        <taxon>Bacteria</taxon>
        <taxon>Bacillati</taxon>
        <taxon>Bacillota</taxon>
        <taxon>Negativicutes</taxon>
        <taxon>Selenomonadales</taxon>
        <taxon>Selenomonadaceae</taxon>
        <taxon>Selenobaculum</taxon>
    </lineage>
</organism>
<feature type="transmembrane region" description="Helical" evidence="1">
    <location>
        <begin position="73"/>
        <end position="90"/>
    </location>
</feature>
<protein>
    <submittedName>
        <fullName evidence="2">Uncharacterized protein</fullName>
    </submittedName>
</protein>
<gene>
    <name evidence="2" type="ORF">P3F81_03525</name>
</gene>
<proteinExistence type="predicted"/>
<keyword evidence="3" id="KW-1185">Reference proteome</keyword>
<dbReference type="Proteomes" id="UP001243623">
    <property type="component" value="Chromosome"/>
</dbReference>
<keyword evidence="1" id="KW-1133">Transmembrane helix</keyword>
<keyword evidence="1" id="KW-0472">Membrane</keyword>
<keyword evidence="1" id="KW-0812">Transmembrane</keyword>
<dbReference type="EMBL" id="CP120678">
    <property type="protein sequence ID" value="WIW71395.1"/>
    <property type="molecule type" value="Genomic_DNA"/>
</dbReference>
<evidence type="ECO:0000313" key="2">
    <source>
        <dbReference type="EMBL" id="WIW71395.1"/>
    </source>
</evidence>
<feature type="transmembrane region" description="Helical" evidence="1">
    <location>
        <begin position="6"/>
        <end position="29"/>
    </location>
</feature>
<reference evidence="2" key="1">
    <citation type="submission" date="2023-03" db="EMBL/GenBank/DDBJ databases">
        <title>Selenobaculum gbiensis gen. nov. sp. nov., a new bacterium isolated from the gut microbiota of IBD patient.</title>
        <authorList>
            <person name="Yeo S."/>
            <person name="Park H."/>
            <person name="Huh C.S."/>
        </authorList>
    </citation>
    <scope>NUCLEOTIDE SEQUENCE</scope>
    <source>
        <strain evidence="2">ICN-92133</strain>
    </source>
</reference>
<evidence type="ECO:0000256" key="1">
    <source>
        <dbReference type="SAM" id="Phobius"/>
    </source>
</evidence>
<accession>A0A9Y2AGP4</accession>
<evidence type="ECO:0000313" key="3">
    <source>
        <dbReference type="Proteomes" id="UP001243623"/>
    </source>
</evidence>
<name>A0A9Y2AGP4_9FIRM</name>
<dbReference type="KEGG" id="sgbi:P3F81_03525"/>
<dbReference type="AlphaFoldDB" id="A0A9Y2AGP4"/>